<dbReference type="Proteomes" id="UP000266177">
    <property type="component" value="Unassembled WGS sequence"/>
</dbReference>
<sequence length="354" mass="41308">MIDLSKAEIQQMVVHQVGSKAREEGVRVSHALYDVPSDEVKATLMKYFISGFKFDAFYRFHHEAELPLNEVYTYVSRMFQQANSFHEQSVHLLNHLYEQSSHPQIKPGELYVVHLNNILYNNFSIDAIGIMKSEHKDIFLQVQESNPEELQVSIQEGTNIRKLDKGCLILNVRAEAGYSVGIVDTSAGKNNEAARYWQEDFLNVRLLEDEHYLTDKYIEMCTHFYEDVIAASAEEPPEKKEKLEFIHHTMEYFAKHEQFEEEAFAEEVIVQPEIVPIFKAYKETYEEANELPPLNEFPISQAALKKAKRTYKNNIRTDTGVELKLKSDSFAYVEKGFDEERGMHYYKVFYNEEE</sequence>
<dbReference type="GO" id="GO:0009295">
    <property type="term" value="C:nucleoid"/>
    <property type="evidence" value="ECO:0007669"/>
    <property type="project" value="InterPro"/>
</dbReference>
<reference evidence="1 2" key="1">
    <citation type="submission" date="2018-09" db="EMBL/GenBank/DDBJ databases">
        <title>Paenibacillus SK2017-BO5.</title>
        <authorList>
            <person name="Piskunova J.V."/>
            <person name="Dubiley S.A."/>
            <person name="Severinov K.V."/>
        </authorList>
    </citation>
    <scope>NUCLEOTIDE SEQUENCE [LARGE SCALE GENOMIC DNA]</scope>
    <source>
        <strain evidence="1 2">BO5</strain>
    </source>
</reference>
<gene>
    <name evidence="1" type="ORF">DQX05_19065</name>
</gene>
<evidence type="ECO:0000313" key="2">
    <source>
        <dbReference type="Proteomes" id="UP000266177"/>
    </source>
</evidence>
<dbReference type="EMBL" id="QYZD01000019">
    <property type="protein sequence ID" value="RJG21966.1"/>
    <property type="molecule type" value="Genomic_DNA"/>
</dbReference>
<dbReference type="AlphaFoldDB" id="A0A3A3GVS6"/>
<accession>A0A3A3GVS6</accession>
<organism evidence="1 2">
    <name type="scientific">Paenibacillus thiaminolyticus</name>
    <name type="common">Bacillus thiaminolyticus</name>
    <dbReference type="NCBI Taxonomy" id="49283"/>
    <lineage>
        <taxon>Bacteria</taxon>
        <taxon>Bacillati</taxon>
        <taxon>Bacillota</taxon>
        <taxon>Bacilli</taxon>
        <taxon>Bacillales</taxon>
        <taxon>Paenibacillaceae</taxon>
        <taxon>Paenibacillus</taxon>
    </lineage>
</organism>
<dbReference type="OrthoDB" id="9153118at2"/>
<evidence type="ECO:0000313" key="1">
    <source>
        <dbReference type="EMBL" id="RJG21966.1"/>
    </source>
</evidence>
<name>A0A3A3GVS6_PANTH</name>
<dbReference type="Pfam" id="PF04245">
    <property type="entry name" value="NA37"/>
    <property type="match status" value="1"/>
</dbReference>
<proteinExistence type="predicted"/>
<dbReference type="RefSeq" id="WP_119795085.1">
    <property type="nucleotide sequence ID" value="NZ_QYZD01000019.1"/>
</dbReference>
<protein>
    <submittedName>
        <fullName evidence="1">Nucleoid-associated protein</fullName>
    </submittedName>
</protein>
<comment type="caution">
    <text evidence="1">The sequence shown here is derived from an EMBL/GenBank/DDBJ whole genome shotgun (WGS) entry which is preliminary data.</text>
</comment>
<dbReference type="InterPro" id="IPR007358">
    <property type="entry name" value="Nucleoid_associated_NdpA"/>
</dbReference>